<keyword evidence="6 9" id="KW-0418">Kinase</keyword>
<dbReference type="EC" id="2.7.4.8" evidence="2 9"/>
<evidence type="ECO:0000256" key="1">
    <source>
        <dbReference type="ARBA" id="ARBA00005790"/>
    </source>
</evidence>
<sequence>MTAKTPGNIFIISAASGTGKTTLVSRLLSVHADVRVSVSHTTRTPREGERHGEHYYFVGTAEFEDMIGSGGFLEHANVFGNYYGTSMAGLKALQNQGFDVILEIDVQGAAQVRRALPEAVSIFILPPSFSVLAERLRGRGTDSGQVIESRLRQARGEIEQSLLFDYIVVNRDLPTAEAQLSAIIRARRQTRGQQQKFIEELLSEQF</sequence>
<organism evidence="11 12">
    <name type="scientific">Kingella potus</name>
    <dbReference type="NCBI Taxonomy" id="265175"/>
    <lineage>
        <taxon>Bacteria</taxon>
        <taxon>Pseudomonadati</taxon>
        <taxon>Pseudomonadota</taxon>
        <taxon>Betaproteobacteria</taxon>
        <taxon>Neisseriales</taxon>
        <taxon>Neisseriaceae</taxon>
        <taxon>Kingella</taxon>
    </lineage>
</organism>
<evidence type="ECO:0000256" key="7">
    <source>
        <dbReference type="ARBA" id="ARBA00022840"/>
    </source>
</evidence>
<dbReference type="CDD" id="cd00071">
    <property type="entry name" value="GMPK"/>
    <property type="match status" value="1"/>
</dbReference>
<dbReference type="OrthoDB" id="9808150at2"/>
<dbReference type="FunFam" id="3.30.63.10:FF:000002">
    <property type="entry name" value="Guanylate kinase 1"/>
    <property type="match status" value="1"/>
</dbReference>
<dbReference type="PROSITE" id="PS50052">
    <property type="entry name" value="GUANYLATE_KINASE_2"/>
    <property type="match status" value="1"/>
</dbReference>
<dbReference type="InterPro" id="IPR020590">
    <property type="entry name" value="Guanylate_kinase_CS"/>
</dbReference>
<dbReference type="PANTHER" id="PTHR23117:SF13">
    <property type="entry name" value="GUANYLATE KINASE"/>
    <property type="match status" value="1"/>
</dbReference>
<dbReference type="InterPro" id="IPR017665">
    <property type="entry name" value="Guanylate_kinase"/>
</dbReference>
<dbReference type="InterPro" id="IPR027417">
    <property type="entry name" value="P-loop_NTPase"/>
</dbReference>
<dbReference type="Gene3D" id="3.30.63.10">
    <property type="entry name" value="Guanylate Kinase phosphate binding domain"/>
    <property type="match status" value="1"/>
</dbReference>
<dbReference type="EMBL" id="UGJJ01000003">
    <property type="protein sequence ID" value="STR03395.1"/>
    <property type="molecule type" value="Genomic_DNA"/>
</dbReference>
<comment type="similarity">
    <text evidence="1 9">Belongs to the guanylate kinase family.</text>
</comment>
<gene>
    <name evidence="9 11" type="primary">gmk</name>
    <name evidence="11" type="ORF">NCTC13336_02317</name>
</gene>
<evidence type="ECO:0000259" key="10">
    <source>
        <dbReference type="PROSITE" id="PS50052"/>
    </source>
</evidence>
<dbReference type="GO" id="GO:0004385">
    <property type="term" value="F:GMP kinase activity"/>
    <property type="evidence" value="ECO:0007669"/>
    <property type="project" value="UniProtKB-UniRule"/>
</dbReference>
<keyword evidence="5 9" id="KW-0547">Nucleotide-binding</keyword>
<evidence type="ECO:0000256" key="3">
    <source>
        <dbReference type="ARBA" id="ARBA00016296"/>
    </source>
</evidence>
<evidence type="ECO:0000256" key="6">
    <source>
        <dbReference type="ARBA" id="ARBA00022777"/>
    </source>
</evidence>
<evidence type="ECO:0000256" key="5">
    <source>
        <dbReference type="ARBA" id="ARBA00022741"/>
    </source>
</evidence>
<dbReference type="Pfam" id="PF00625">
    <property type="entry name" value="Guanylate_kin"/>
    <property type="match status" value="1"/>
</dbReference>
<dbReference type="HAMAP" id="MF_00328">
    <property type="entry name" value="Guanylate_kinase"/>
    <property type="match status" value="1"/>
</dbReference>
<dbReference type="RefSeq" id="WP_115309300.1">
    <property type="nucleotide sequence ID" value="NZ_UGJJ01000003.1"/>
</dbReference>
<dbReference type="PANTHER" id="PTHR23117">
    <property type="entry name" value="GUANYLATE KINASE-RELATED"/>
    <property type="match status" value="1"/>
</dbReference>
<comment type="function">
    <text evidence="9">Essential for recycling GMP and indirectly, cGMP.</text>
</comment>
<evidence type="ECO:0000256" key="8">
    <source>
        <dbReference type="ARBA" id="ARBA00030128"/>
    </source>
</evidence>
<feature type="binding site" evidence="9">
    <location>
        <begin position="14"/>
        <end position="21"/>
    </location>
    <ligand>
        <name>ATP</name>
        <dbReference type="ChEBI" id="CHEBI:30616"/>
    </ligand>
</feature>
<keyword evidence="12" id="KW-1185">Reference proteome</keyword>
<comment type="subcellular location">
    <subcellularLocation>
        <location evidence="9">Cytoplasm</location>
    </subcellularLocation>
</comment>
<dbReference type="SMART" id="SM00072">
    <property type="entry name" value="GuKc"/>
    <property type="match status" value="1"/>
</dbReference>
<accession>A0A377R758</accession>
<dbReference type="InterPro" id="IPR008145">
    <property type="entry name" value="GK/Ca_channel_bsu"/>
</dbReference>
<name>A0A377R758_9NEIS</name>
<evidence type="ECO:0000256" key="9">
    <source>
        <dbReference type="HAMAP-Rule" id="MF_00328"/>
    </source>
</evidence>
<keyword evidence="9" id="KW-0963">Cytoplasm</keyword>
<evidence type="ECO:0000313" key="12">
    <source>
        <dbReference type="Proteomes" id="UP000254293"/>
    </source>
</evidence>
<evidence type="ECO:0000256" key="2">
    <source>
        <dbReference type="ARBA" id="ARBA00012961"/>
    </source>
</evidence>
<comment type="catalytic activity">
    <reaction evidence="9">
        <text>GMP + ATP = GDP + ADP</text>
        <dbReference type="Rhea" id="RHEA:20780"/>
        <dbReference type="ChEBI" id="CHEBI:30616"/>
        <dbReference type="ChEBI" id="CHEBI:58115"/>
        <dbReference type="ChEBI" id="CHEBI:58189"/>
        <dbReference type="ChEBI" id="CHEBI:456216"/>
        <dbReference type="EC" id="2.7.4.8"/>
    </reaction>
</comment>
<protein>
    <recommendedName>
        <fullName evidence="3 9">Guanylate kinase</fullName>
        <ecNumber evidence="2 9">2.7.4.8</ecNumber>
    </recommendedName>
    <alternativeName>
        <fullName evidence="8 9">GMP kinase</fullName>
    </alternativeName>
</protein>
<dbReference type="GO" id="GO:0005829">
    <property type="term" value="C:cytosol"/>
    <property type="evidence" value="ECO:0007669"/>
    <property type="project" value="TreeGrafter"/>
</dbReference>
<dbReference type="Proteomes" id="UP000254293">
    <property type="component" value="Unassembled WGS sequence"/>
</dbReference>
<dbReference type="AlphaFoldDB" id="A0A377R758"/>
<dbReference type="PROSITE" id="PS00856">
    <property type="entry name" value="GUANYLATE_KINASE_1"/>
    <property type="match status" value="1"/>
</dbReference>
<dbReference type="NCBIfam" id="TIGR03263">
    <property type="entry name" value="guanyl_kin"/>
    <property type="match status" value="1"/>
</dbReference>
<keyword evidence="7 9" id="KW-0067">ATP-binding</keyword>
<dbReference type="InterPro" id="IPR008144">
    <property type="entry name" value="Guanylate_kin-like_dom"/>
</dbReference>
<proteinExistence type="inferred from homology"/>
<dbReference type="Gene3D" id="3.40.50.300">
    <property type="entry name" value="P-loop containing nucleotide triphosphate hydrolases"/>
    <property type="match status" value="1"/>
</dbReference>
<dbReference type="GO" id="GO:0005524">
    <property type="term" value="F:ATP binding"/>
    <property type="evidence" value="ECO:0007669"/>
    <property type="project" value="UniProtKB-UniRule"/>
</dbReference>
<dbReference type="SUPFAM" id="SSF52540">
    <property type="entry name" value="P-loop containing nucleoside triphosphate hydrolases"/>
    <property type="match status" value="1"/>
</dbReference>
<keyword evidence="4 9" id="KW-0808">Transferase</keyword>
<evidence type="ECO:0000313" key="11">
    <source>
        <dbReference type="EMBL" id="STR03395.1"/>
    </source>
</evidence>
<evidence type="ECO:0000256" key="4">
    <source>
        <dbReference type="ARBA" id="ARBA00022679"/>
    </source>
</evidence>
<reference evidence="11 12" key="1">
    <citation type="submission" date="2018-06" db="EMBL/GenBank/DDBJ databases">
        <authorList>
            <consortium name="Pathogen Informatics"/>
            <person name="Doyle S."/>
        </authorList>
    </citation>
    <scope>NUCLEOTIDE SEQUENCE [LARGE SCALE GENOMIC DNA]</scope>
    <source>
        <strain evidence="11 12">NCTC13336</strain>
    </source>
</reference>
<feature type="domain" description="Guanylate kinase-like" evidence="10">
    <location>
        <begin position="7"/>
        <end position="185"/>
    </location>
</feature>